<feature type="domain" description="OmpR/PhoB-type" evidence="11">
    <location>
        <begin position="135"/>
        <end position="234"/>
    </location>
</feature>
<dbReference type="GO" id="GO:0000156">
    <property type="term" value="F:phosphorelay response regulator activity"/>
    <property type="evidence" value="ECO:0007669"/>
    <property type="project" value="TreeGrafter"/>
</dbReference>
<dbReference type="Gene3D" id="1.10.10.10">
    <property type="entry name" value="Winged helix-like DNA-binding domain superfamily/Winged helix DNA-binding domain"/>
    <property type="match status" value="1"/>
</dbReference>
<protein>
    <recommendedName>
        <fullName evidence="1">Stage 0 sporulation protein A homolog</fullName>
    </recommendedName>
</protein>
<dbReference type="STRING" id="37658.SAMN05661086_01490"/>
<feature type="DNA-binding region" description="OmpR/PhoB-type" evidence="9">
    <location>
        <begin position="135"/>
        <end position="234"/>
    </location>
</feature>
<dbReference type="PROSITE" id="PS51755">
    <property type="entry name" value="OMPR_PHOB"/>
    <property type="match status" value="1"/>
</dbReference>
<evidence type="ECO:0000313" key="12">
    <source>
        <dbReference type="EMBL" id="SFR75717.1"/>
    </source>
</evidence>
<evidence type="ECO:0000256" key="1">
    <source>
        <dbReference type="ARBA" id="ARBA00018672"/>
    </source>
</evidence>
<sequence>MSNKVILTVDDEEHILELIGYNLIGAGYQVEKADTGEEALEILNQKQVDLVILDWMLPGIDGIEVLQKIRNHDSHKNLPVILLTAKGDEISKVVGLEIGADDYIAKPFGVHELLARVKALLRRVEREDLPAQDKDELLLFKNIAINRQKRVVTVNNEPIELSYKEFELLYLLIKNRGIVFSRDSLLEKVWGYDYIGETRTVDVHIRNLRKKIEEDDTKPILIKTVRGVGYKFAEK</sequence>
<dbReference type="GO" id="GO:0005829">
    <property type="term" value="C:cytosol"/>
    <property type="evidence" value="ECO:0007669"/>
    <property type="project" value="TreeGrafter"/>
</dbReference>
<dbReference type="Gene3D" id="3.40.50.2300">
    <property type="match status" value="1"/>
</dbReference>
<reference evidence="12 13" key="1">
    <citation type="submission" date="2016-10" db="EMBL/GenBank/DDBJ databases">
        <authorList>
            <person name="de Groot N.N."/>
        </authorList>
    </citation>
    <scope>NUCLEOTIDE SEQUENCE [LARGE SCALE GENOMIC DNA]</scope>
    <source>
        <strain evidence="12 13">743A</strain>
    </source>
</reference>
<dbReference type="SUPFAM" id="SSF46894">
    <property type="entry name" value="C-terminal effector domain of the bipartite response regulators"/>
    <property type="match status" value="1"/>
</dbReference>
<dbReference type="InterPro" id="IPR001789">
    <property type="entry name" value="Sig_transdc_resp-reg_receiver"/>
</dbReference>
<dbReference type="SMART" id="SM00448">
    <property type="entry name" value="REC"/>
    <property type="match status" value="1"/>
</dbReference>
<dbReference type="PANTHER" id="PTHR48111:SF40">
    <property type="entry name" value="PHOSPHATE REGULON TRANSCRIPTIONAL REGULATORY PROTEIN PHOB"/>
    <property type="match status" value="1"/>
</dbReference>
<keyword evidence="4" id="KW-0805">Transcription regulation</keyword>
<dbReference type="GO" id="GO:0006355">
    <property type="term" value="P:regulation of DNA-templated transcription"/>
    <property type="evidence" value="ECO:0007669"/>
    <property type="project" value="InterPro"/>
</dbReference>
<evidence type="ECO:0000256" key="9">
    <source>
        <dbReference type="PROSITE-ProRule" id="PRU01091"/>
    </source>
</evidence>
<dbReference type="InterPro" id="IPR039420">
    <property type="entry name" value="WalR-like"/>
</dbReference>
<dbReference type="InterPro" id="IPR036388">
    <property type="entry name" value="WH-like_DNA-bd_sf"/>
</dbReference>
<dbReference type="FunFam" id="1.10.10.10:FF:000018">
    <property type="entry name" value="DNA-binding response regulator ResD"/>
    <property type="match status" value="1"/>
</dbReference>
<dbReference type="SMART" id="SM00862">
    <property type="entry name" value="Trans_reg_C"/>
    <property type="match status" value="1"/>
</dbReference>
<evidence type="ECO:0000256" key="6">
    <source>
        <dbReference type="ARBA" id="ARBA00023163"/>
    </source>
</evidence>
<dbReference type="AlphaFoldDB" id="A0A1I6J9R1"/>
<keyword evidence="5 9" id="KW-0238">DNA-binding</keyword>
<evidence type="ECO:0000256" key="5">
    <source>
        <dbReference type="ARBA" id="ARBA00023125"/>
    </source>
</evidence>
<dbReference type="OrthoDB" id="9802426at2"/>
<dbReference type="FunFam" id="3.40.50.2300:FF:000001">
    <property type="entry name" value="DNA-binding response regulator PhoB"/>
    <property type="match status" value="1"/>
</dbReference>
<dbReference type="PANTHER" id="PTHR48111">
    <property type="entry name" value="REGULATOR OF RPOS"/>
    <property type="match status" value="1"/>
</dbReference>
<keyword evidence="3" id="KW-0902">Two-component regulatory system</keyword>
<keyword evidence="6" id="KW-0804">Transcription</keyword>
<organism evidence="12 13">
    <name type="scientific">Anaeromicropila populeti</name>
    <dbReference type="NCBI Taxonomy" id="37658"/>
    <lineage>
        <taxon>Bacteria</taxon>
        <taxon>Bacillati</taxon>
        <taxon>Bacillota</taxon>
        <taxon>Clostridia</taxon>
        <taxon>Lachnospirales</taxon>
        <taxon>Lachnospiraceae</taxon>
        <taxon>Anaeromicropila</taxon>
    </lineage>
</organism>
<keyword evidence="13" id="KW-1185">Reference proteome</keyword>
<dbReference type="Pfam" id="PF00072">
    <property type="entry name" value="Response_reg"/>
    <property type="match status" value="1"/>
</dbReference>
<feature type="modified residue" description="4-aspartylphosphate" evidence="8">
    <location>
        <position position="54"/>
    </location>
</feature>
<dbReference type="CDD" id="cd00383">
    <property type="entry name" value="trans_reg_C"/>
    <property type="match status" value="1"/>
</dbReference>
<dbReference type="RefSeq" id="WP_092560062.1">
    <property type="nucleotide sequence ID" value="NZ_FOYZ01000005.1"/>
</dbReference>
<comment type="function">
    <text evidence="7">May play the central regulatory role in sporulation. It may be an element of the effector pathway responsible for the activation of sporulation genes in response to nutritional stress. Spo0A may act in concert with spo0H (a sigma factor) to control the expression of some genes that are critical to the sporulation process.</text>
</comment>
<evidence type="ECO:0000256" key="7">
    <source>
        <dbReference type="ARBA" id="ARBA00024867"/>
    </source>
</evidence>
<accession>A0A1I6J9R1</accession>
<keyword evidence="2 8" id="KW-0597">Phosphoprotein</keyword>
<dbReference type="Pfam" id="PF00486">
    <property type="entry name" value="Trans_reg_C"/>
    <property type="match status" value="1"/>
</dbReference>
<name>A0A1I6J9R1_9FIRM</name>
<dbReference type="InterPro" id="IPR016032">
    <property type="entry name" value="Sig_transdc_resp-reg_C-effctor"/>
</dbReference>
<evidence type="ECO:0000256" key="3">
    <source>
        <dbReference type="ARBA" id="ARBA00023012"/>
    </source>
</evidence>
<evidence type="ECO:0000256" key="4">
    <source>
        <dbReference type="ARBA" id="ARBA00023015"/>
    </source>
</evidence>
<proteinExistence type="predicted"/>
<evidence type="ECO:0000313" key="13">
    <source>
        <dbReference type="Proteomes" id="UP000199659"/>
    </source>
</evidence>
<evidence type="ECO:0000259" key="10">
    <source>
        <dbReference type="PROSITE" id="PS50110"/>
    </source>
</evidence>
<gene>
    <name evidence="12" type="ORF">SAMN05661086_01490</name>
</gene>
<evidence type="ECO:0000256" key="8">
    <source>
        <dbReference type="PROSITE-ProRule" id="PRU00169"/>
    </source>
</evidence>
<dbReference type="Proteomes" id="UP000199659">
    <property type="component" value="Unassembled WGS sequence"/>
</dbReference>
<dbReference type="GO" id="GO:0032993">
    <property type="term" value="C:protein-DNA complex"/>
    <property type="evidence" value="ECO:0007669"/>
    <property type="project" value="TreeGrafter"/>
</dbReference>
<dbReference type="SUPFAM" id="SSF52172">
    <property type="entry name" value="CheY-like"/>
    <property type="match status" value="1"/>
</dbReference>
<dbReference type="InterPro" id="IPR001867">
    <property type="entry name" value="OmpR/PhoB-type_DNA-bd"/>
</dbReference>
<evidence type="ECO:0000256" key="2">
    <source>
        <dbReference type="ARBA" id="ARBA00022553"/>
    </source>
</evidence>
<dbReference type="EMBL" id="FOYZ01000005">
    <property type="protein sequence ID" value="SFR75717.1"/>
    <property type="molecule type" value="Genomic_DNA"/>
</dbReference>
<dbReference type="InterPro" id="IPR011006">
    <property type="entry name" value="CheY-like_superfamily"/>
</dbReference>
<feature type="domain" description="Response regulatory" evidence="10">
    <location>
        <begin position="5"/>
        <end position="121"/>
    </location>
</feature>
<evidence type="ECO:0000259" key="11">
    <source>
        <dbReference type="PROSITE" id="PS51755"/>
    </source>
</evidence>
<dbReference type="Gene3D" id="6.10.250.690">
    <property type="match status" value="1"/>
</dbReference>
<dbReference type="GO" id="GO:0000976">
    <property type="term" value="F:transcription cis-regulatory region binding"/>
    <property type="evidence" value="ECO:0007669"/>
    <property type="project" value="TreeGrafter"/>
</dbReference>
<dbReference type="PROSITE" id="PS50110">
    <property type="entry name" value="RESPONSE_REGULATORY"/>
    <property type="match status" value="1"/>
</dbReference>